<comment type="subcellular location">
    <subcellularLocation>
        <location evidence="3">Cytoplasm</location>
    </subcellularLocation>
</comment>
<dbReference type="InterPro" id="IPR003231">
    <property type="entry name" value="ACP"/>
</dbReference>
<dbReference type="EMBL" id="CAAKHA010000028">
    <property type="protein sequence ID" value="VIJ07802.1"/>
    <property type="molecule type" value="Genomic_DNA"/>
</dbReference>
<keyword evidence="3" id="KW-0444">Lipid biosynthesis</keyword>
<evidence type="ECO:0000313" key="5">
    <source>
        <dbReference type="EMBL" id="APF32608.1"/>
    </source>
</evidence>
<dbReference type="SUPFAM" id="SSF47336">
    <property type="entry name" value="ACP-like"/>
    <property type="match status" value="1"/>
</dbReference>
<evidence type="ECO:0000256" key="2">
    <source>
        <dbReference type="ARBA" id="ARBA00022553"/>
    </source>
</evidence>
<evidence type="ECO:0000313" key="6">
    <source>
        <dbReference type="EMBL" id="VIJ07802.1"/>
    </source>
</evidence>
<feature type="modified residue" description="O-(pantetheine 4'-phosphoryl)serine" evidence="3">
    <location>
        <position position="53"/>
    </location>
</feature>
<keyword evidence="3" id="KW-0443">Lipid metabolism</keyword>
<dbReference type="GO" id="GO:0000036">
    <property type="term" value="F:acyl carrier activity"/>
    <property type="evidence" value="ECO:0007669"/>
    <property type="project" value="UniProtKB-UniRule"/>
</dbReference>
<keyword evidence="2 3" id="KW-0597">Phosphoprotein</keyword>
<evidence type="ECO:0000259" key="4">
    <source>
        <dbReference type="PROSITE" id="PS50075"/>
    </source>
</evidence>
<keyword evidence="5" id="KW-0614">Plasmid</keyword>
<organism evidence="5">
    <name type="scientific">Bacillus thuringiensis subsp. israelensis</name>
    <dbReference type="NCBI Taxonomy" id="1430"/>
    <lineage>
        <taxon>Bacteria</taxon>
        <taxon>Bacillati</taxon>
        <taxon>Bacillota</taxon>
        <taxon>Bacilli</taxon>
        <taxon>Bacillales</taxon>
        <taxon>Bacillaceae</taxon>
        <taxon>Bacillus</taxon>
        <taxon>Bacillus cereus group</taxon>
    </lineage>
</organism>
<protein>
    <recommendedName>
        <fullName evidence="3">Acyl carrier protein</fullName>
        <shortName evidence="3">ACP</shortName>
    </recommendedName>
</protein>
<keyword evidence="3" id="KW-0276">Fatty acid metabolism</keyword>
<comment type="PTM">
    <text evidence="3">4'-phosphopantetheine is transferred from CoA to a specific serine of apo-ACP by AcpS. This modification is essential for activity because fatty acids are bound in thioester linkage to the sulfhydryl of the prosthetic group.</text>
</comment>
<feature type="domain" description="Carrier" evidence="4">
    <location>
        <begin position="15"/>
        <end position="93"/>
    </location>
</feature>
<proteinExistence type="inferred from homology"/>
<keyword evidence="3" id="KW-0275">Fatty acid biosynthesis</keyword>
<geneLocation type="plasmid" evidence="5">
    <name>pAM65-52-1-360K</name>
</geneLocation>
<dbReference type="InterPro" id="IPR009081">
    <property type="entry name" value="PP-bd_ACP"/>
</dbReference>
<dbReference type="UniPathway" id="UPA00094"/>
<gene>
    <name evidence="3" type="primary">acpP</name>
    <name evidence="6" type="synonym">acpP_2</name>
    <name evidence="5" type="ORF">ATN07_29330</name>
    <name evidence="6" type="ORF">BTAR23_AR23_05901</name>
</gene>
<reference evidence="6 7" key="2">
    <citation type="submission" date="2019-04" db="EMBL/GenBank/DDBJ databases">
        <authorList>
            <person name="Patino-Navarrete R."/>
            <person name="Patino Navarrete R."/>
        </authorList>
    </citation>
    <scope>NUCLEOTIDE SEQUENCE [LARGE SCALE GENOMIC DNA]</scope>
    <source>
        <strain evidence="6">Bacillus thuringiensis strain AR23</strain>
    </source>
</reference>
<dbReference type="PROSITE" id="PS50075">
    <property type="entry name" value="CARRIER"/>
    <property type="match status" value="1"/>
</dbReference>
<evidence type="ECO:0000313" key="7">
    <source>
        <dbReference type="Proteomes" id="UP000508034"/>
    </source>
</evidence>
<name>A0A1L2Z007_BACTI</name>
<reference evidence="5" key="1">
    <citation type="journal article" date="2017" name="Res. Microbiol.">
        <title>Comparative genomics of extrachromosomal elements in Bacillus thuringiensis subsp. israelensis.</title>
        <authorList>
            <person name="Bolotin A."/>
            <person name="Gillis A."/>
            <person name="Sanchis V."/>
            <person name="Nielsen-LeRoux C."/>
            <person name="Mahillon J."/>
            <person name="Lereclus D."/>
            <person name="Sorokin A."/>
        </authorList>
    </citation>
    <scope>NUCLEOTIDE SEQUENCE</scope>
    <source>
        <strain evidence="5">AM65-52</strain>
        <plasmid evidence="5">pAM65-52-1-360K</plasmid>
    </source>
</reference>
<dbReference type="AlphaFoldDB" id="A0A1L2Z007"/>
<dbReference type="Gene3D" id="1.10.1200.10">
    <property type="entry name" value="ACP-like"/>
    <property type="match status" value="1"/>
</dbReference>
<dbReference type="GO" id="GO:0005737">
    <property type="term" value="C:cytoplasm"/>
    <property type="evidence" value="ECO:0007669"/>
    <property type="project" value="UniProtKB-SubCell"/>
</dbReference>
<evidence type="ECO:0000256" key="3">
    <source>
        <dbReference type="HAMAP-Rule" id="MF_01217"/>
    </source>
</evidence>
<comment type="pathway">
    <text evidence="3">Lipid metabolism; fatty acid biosynthesis.</text>
</comment>
<dbReference type="InterPro" id="IPR036736">
    <property type="entry name" value="ACP-like_sf"/>
</dbReference>
<sequence>MFTYVETKIIAEKRKQLTTRIKEIITERLDLEIEPHFITDDQPLFGRGLGVDSLDALELFLAIEEEFGVAVYDENMAVLGSINKIADFIEENREDDVQ</sequence>
<evidence type="ECO:0000256" key="1">
    <source>
        <dbReference type="ARBA" id="ARBA00022450"/>
    </source>
</evidence>
<dbReference type="Pfam" id="PF00550">
    <property type="entry name" value="PP-binding"/>
    <property type="match status" value="1"/>
</dbReference>
<dbReference type="RefSeq" id="WP_000495741.1">
    <property type="nucleotide sequence ID" value="NZ_CAAKHA010000028.1"/>
</dbReference>
<keyword evidence="1 3" id="KW-0596">Phosphopantetheine</keyword>
<comment type="function">
    <text evidence="3">Carrier of the growing fatty acid chain in fatty acid biosynthesis.</text>
</comment>
<accession>A0A1L2Z007</accession>
<keyword evidence="3" id="KW-0963">Cytoplasm</keyword>
<dbReference type="EMBL" id="CP013276">
    <property type="protein sequence ID" value="APF32608.1"/>
    <property type="molecule type" value="Genomic_DNA"/>
</dbReference>
<dbReference type="Proteomes" id="UP000508034">
    <property type="component" value="Unassembled WGS sequence"/>
</dbReference>
<dbReference type="HAMAP" id="MF_01217">
    <property type="entry name" value="Acyl_carrier"/>
    <property type="match status" value="1"/>
</dbReference>
<comment type="similarity">
    <text evidence="3">Belongs to the acyl carrier protein (ACP) family.</text>
</comment>